<dbReference type="Pfam" id="PF00201">
    <property type="entry name" value="UDPGT"/>
    <property type="match status" value="1"/>
</dbReference>
<organism evidence="8 9">
    <name type="scientific">Turnera subulata</name>
    <dbReference type="NCBI Taxonomy" id="218843"/>
    <lineage>
        <taxon>Eukaryota</taxon>
        <taxon>Viridiplantae</taxon>
        <taxon>Streptophyta</taxon>
        <taxon>Embryophyta</taxon>
        <taxon>Tracheophyta</taxon>
        <taxon>Spermatophyta</taxon>
        <taxon>Magnoliopsida</taxon>
        <taxon>eudicotyledons</taxon>
        <taxon>Gunneridae</taxon>
        <taxon>Pentapetalae</taxon>
        <taxon>rosids</taxon>
        <taxon>fabids</taxon>
        <taxon>Malpighiales</taxon>
        <taxon>Passifloraceae</taxon>
        <taxon>Turnera</taxon>
    </lineage>
</organism>
<dbReference type="GO" id="GO:0080044">
    <property type="term" value="F:quercetin 7-O-glucosyltransferase activity"/>
    <property type="evidence" value="ECO:0007669"/>
    <property type="project" value="TreeGrafter"/>
</dbReference>
<dbReference type="GO" id="GO:0080043">
    <property type="term" value="F:quercetin 3-O-glucosyltransferase activity"/>
    <property type="evidence" value="ECO:0007669"/>
    <property type="project" value="TreeGrafter"/>
</dbReference>
<dbReference type="OrthoDB" id="820303at2759"/>
<dbReference type="PROSITE" id="PS00375">
    <property type="entry name" value="UDPGT"/>
    <property type="match status" value="1"/>
</dbReference>
<reference evidence="8" key="2">
    <citation type="journal article" date="2023" name="Plants (Basel)">
        <title>Annotation of the Turnera subulata (Passifloraceae) Draft Genome Reveals the S-Locus Evolved after the Divergence of Turneroideae from Passifloroideae in a Stepwise Manner.</title>
        <authorList>
            <person name="Henning P.M."/>
            <person name="Roalson E.H."/>
            <person name="Mir W."/>
            <person name="McCubbin A.G."/>
            <person name="Shore J.S."/>
        </authorList>
    </citation>
    <scope>NUCLEOTIDE SEQUENCE</scope>
    <source>
        <strain evidence="8">F60SS</strain>
    </source>
</reference>
<evidence type="ECO:0000256" key="4">
    <source>
        <dbReference type="ARBA" id="ARBA00022679"/>
    </source>
</evidence>
<keyword evidence="4 6" id="KW-0808">Transferase</keyword>
<evidence type="ECO:0000256" key="6">
    <source>
        <dbReference type="RuleBase" id="RU003718"/>
    </source>
</evidence>
<evidence type="ECO:0000256" key="2">
    <source>
        <dbReference type="ARBA" id="ARBA00009995"/>
    </source>
</evidence>
<evidence type="ECO:0000313" key="9">
    <source>
        <dbReference type="Proteomes" id="UP001141552"/>
    </source>
</evidence>
<comment type="catalytic activity">
    <reaction evidence="5">
        <text>an anthocyanidin + UDP-alpha-D-glucose + H(+) = an anthocyanidin 3-O-beta-D-glucoside + UDP</text>
        <dbReference type="Rhea" id="RHEA:20093"/>
        <dbReference type="ChEBI" id="CHEBI:15378"/>
        <dbReference type="ChEBI" id="CHEBI:16307"/>
        <dbReference type="ChEBI" id="CHEBI:58223"/>
        <dbReference type="ChEBI" id="CHEBI:58885"/>
        <dbReference type="ChEBI" id="CHEBI:143576"/>
        <dbReference type="EC" id="2.4.1.115"/>
    </reaction>
</comment>
<dbReference type="PANTHER" id="PTHR11926:SF1547">
    <property type="entry name" value="GLYCOSYLTRANSFERASE"/>
    <property type="match status" value="1"/>
</dbReference>
<evidence type="ECO:0000256" key="7">
    <source>
        <dbReference type="RuleBase" id="RU362057"/>
    </source>
</evidence>
<keyword evidence="9" id="KW-1185">Reference proteome</keyword>
<dbReference type="InterPro" id="IPR035595">
    <property type="entry name" value="UDP_glycos_trans_CS"/>
</dbReference>
<sequence length="486" mass="54789">METTAAVKKGSVATQKPHAVLVPYPAQGHVNPFMQLGKLLQARGFHITFVNNDHNHRRFIHSKGEEFIKGEPDFRFETIPDGMPRTDKDATQDGPLLCFSMRRTCMEPLKELINKLNSPSWGVPPVTCIISDGWLCSFAIAVAEQLGIPEVQFWTASAVGFLAYYWDDQLLKRGIVPFKDENFLTDGSLLAPVDYIPGTRNLQLKDMPSFIRLTSLEGENLYEFAGSEVRKSLRSSAIIINSFDQFEKEALDSIADMYPNIFPIGPLTLLTKTILPSSQCLASLWKEDTYCLEWLDKREPQSVVYVNYGCMAFISGHHFKEFAWGLARSNHPFLWIVRPDVVMGAESRVLPEGFYKEVEERGLIASWCLQEKVLEHPAIGAFLSHAGWNSTLESISGGVPMLCWPCIAEQPTNSKYACTEWGIGLEIDQDVKCDQVASLVQEMFKSQRGKQLRQKAMEWKKKALEATTVGGSSYETFDRFINKFST</sequence>
<dbReference type="InterPro" id="IPR002213">
    <property type="entry name" value="UDP_glucos_trans"/>
</dbReference>
<evidence type="ECO:0000256" key="5">
    <source>
        <dbReference type="ARBA" id="ARBA00047606"/>
    </source>
</evidence>
<dbReference type="CDD" id="cd03784">
    <property type="entry name" value="GT1_Gtf-like"/>
    <property type="match status" value="1"/>
</dbReference>
<comment type="similarity">
    <text evidence="2 6">Belongs to the UDP-glycosyltransferase family.</text>
</comment>
<dbReference type="EMBL" id="JAKUCV010001296">
    <property type="protein sequence ID" value="KAJ4846994.1"/>
    <property type="molecule type" value="Genomic_DNA"/>
</dbReference>
<evidence type="ECO:0000313" key="8">
    <source>
        <dbReference type="EMBL" id="KAJ4846994.1"/>
    </source>
</evidence>
<evidence type="ECO:0000256" key="1">
    <source>
        <dbReference type="ARBA" id="ARBA00004935"/>
    </source>
</evidence>
<accession>A0A9Q0GB72</accession>
<reference evidence="8" key="1">
    <citation type="submission" date="2022-02" db="EMBL/GenBank/DDBJ databases">
        <authorList>
            <person name="Henning P.M."/>
            <person name="McCubbin A.G."/>
            <person name="Shore J.S."/>
        </authorList>
    </citation>
    <scope>NUCLEOTIDE SEQUENCE</scope>
    <source>
        <strain evidence="8">F60SS</strain>
        <tissue evidence="8">Leaves</tissue>
    </source>
</reference>
<proteinExistence type="inferred from homology"/>
<comment type="pathway">
    <text evidence="1">Pigment biosynthesis; anthocyanin biosynthesis.</text>
</comment>
<protein>
    <recommendedName>
        <fullName evidence="7">Glycosyltransferase</fullName>
        <ecNumber evidence="7">2.4.1.-</ecNumber>
    </recommendedName>
</protein>
<dbReference type="PANTHER" id="PTHR11926">
    <property type="entry name" value="GLUCOSYL/GLUCURONOSYL TRANSFERASES"/>
    <property type="match status" value="1"/>
</dbReference>
<dbReference type="FunFam" id="3.40.50.2000:FF:000065">
    <property type="entry name" value="Glycosyltransferase"/>
    <property type="match status" value="1"/>
</dbReference>
<comment type="caution">
    <text evidence="8">The sequence shown here is derived from an EMBL/GenBank/DDBJ whole genome shotgun (WGS) entry which is preliminary data.</text>
</comment>
<evidence type="ECO:0000256" key="3">
    <source>
        <dbReference type="ARBA" id="ARBA00022676"/>
    </source>
</evidence>
<gene>
    <name evidence="8" type="ORF">Tsubulata_017714</name>
</gene>
<dbReference type="GO" id="GO:0047213">
    <property type="term" value="F:anthocyanidin 3-O-glucosyltransferase activity"/>
    <property type="evidence" value="ECO:0007669"/>
    <property type="project" value="UniProtKB-EC"/>
</dbReference>
<dbReference type="Proteomes" id="UP001141552">
    <property type="component" value="Unassembled WGS sequence"/>
</dbReference>
<dbReference type="SUPFAM" id="SSF53756">
    <property type="entry name" value="UDP-Glycosyltransferase/glycogen phosphorylase"/>
    <property type="match status" value="1"/>
</dbReference>
<dbReference type="FunFam" id="3.40.50.2000:FF:000027">
    <property type="entry name" value="Glycosyltransferase"/>
    <property type="match status" value="1"/>
</dbReference>
<keyword evidence="3 6" id="KW-0328">Glycosyltransferase</keyword>
<dbReference type="AlphaFoldDB" id="A0A9Q0GB72"/>
<dbReference type="EC" id="2.4.1.-" evidence="7"/>
<dbReference type="Gene3D" id="3.40.50.2000">
    <property type="entry name" value="Glycogen Phosphorylase B"/>
    <property type="match status" value="2"/>
</dbReference>
<name>A0A9Q0GB72_9ROSI</name>